<feature type="transmembrane region" description="Helical" evidence="1">
    <location>
        <begin position="41"/>
        <end position="61"/>
    </location>
</feature>
<dbReference type="Proteomes" id="UP000188533">
    <property type="component" value="Unassembled WGS sequence"/>
</dbReference>
<sequence>MKESQITTPGRYLALLASKHCCRLSFVHRCLYFFLSRSLAVSLEAAKFCLFVMSLPSLKWLEMRASPRSYRYAQTLLILLDFLVMILYAYIL</sequence>
<reference evidence="2 3" key="2">
    <citation type="submission" date="2017-02" db="EMBL/GenBank/DDBJ databases">
        <title>A genome survey and senescence transcriptome analysis in Lentinula edodes.</title>
        <authorList>
            <person name="Sakamoto Y."/>
            <person name="Nakade K."/>
            <person name="Sato S."/>
            <person name="Yoshida Y."/>
            <person name="Miyazaki K."/>
            <person name="Natsume S."/>
            <person name="Konno N."/>
        </authorList>
    </citation>
    <scope>NUCLEOTIDE SEQUENCE [LARGE SCALE GENOMIC DNA]</scope>
    <source>
        <strain evidence="2 3">NBRC 111202</strain>
    </source>
</reference>
<gene>
    <name evidence="2" type="ORF">LENED_009683</name>
</gene>
<accession>A0A1Q3EKF2</accession>
<evidence type="ECO:0000313" key="2">
    <source>
        <dbReference type="EMBL" id="GAW07675.1"/>
    </source>
</evidence>
<keyword evidence="1" id="KW-1133">Transmembrane helix</keyword>
<comment type="caution">
    <text evidence="2">The sequence shown here is derived from an EMBL/GenBank/DDBJ whole genome shotgun (WGS) entry which is preliminary data.</text>
</comment>
<keyword evidence="1" id="KW-0472">Membrane</keyword>
<evidence type="ECO:0000313" key="3">
    <source>
        <dbReference type="Proteomes" id="UP000188533"/>
    </source>
</evidence>
<reference evidence="2 3" key="1">
    <citation type="submission" date="2016-08" db="EMBL/GenBank/DDBJ databases">
        <authorList>
            <consortium name="Lentinula edodes genome sequencing consortium"/>
            <person name="Sakamoto Y."/>
            <person name="Nakade K."/>
            <person name="Sato S."/>
            <person name="Yoshida Y."/>
            <person name="Miyazaki K."/>
            <person name="Natsume S."/>
            <person name="Konno N."/>
        </authorList>
    </citation>
    <scope>NUCLEOTIDE SEQUENCE [LARGE SCALE GENOMIC DNA]</scope>
    <source>
        <strain evidence="2 3">NBRC 111202</strain>
    </source>
</reference>
<organism evidence="2 3">
    <name type="scientific">Lentinula edodes</name>
    <name type="common">Shiitake mushroom</name>
    <name type="synonym">Lentinus edodes</name>
    <dbReference type="NCBI Taxonomy" id="5353"/>
    <lineage>
        <taxon>Eukaryota</taxon>
        <taxon>Fungi</taxon>
        <taxon>Dikarya</taxon>
        <taxon>Basidiomycota</taxon>
        <taxon>Agaricomycotina</taxon>
        <taxon>Agaricomycetes</taxon>
        <taxon>Agaricomycetidae</taxon>
        <taxon>Agaricales</taxon>
        <taxon>Marasmiineae</taxon>
        <taxon>Omphalotaceae</taxon>
        <taxon>Lentinula</taxon>
    </lineage>
</organism>
<keyword evidence="1" id="KW-0812">Transmembrane</keyword>
<name>A0A1Q3EKF2_LENED</name>
<dbReference type="EMBL" id="BDGU01000482">
    <property type="protein sequence ID" value="GAW07675.1"/>
    <property type="molecule type" value="Genomic_DNA"/>
</dbReference>
<dbReference type="AlphaFoldDB" id="A0A1Q3EKF2"/>
<protein>
    <submittedName>
        <fullName evidence="2">Uncharacterized protein</fullName>
    </submittedName>
</protein>
<keyword evidence="3" id="KW-1185">Reference proteome</keyword>
<feature type="transmembrane region" description="Helical" evidence="1">
    <location>
        <begin position="73"/>
        <end position="91"/>
    </location>
</feature>
<evidence type="ECO:0000256" key="1">
    <source>
        <dbReference type="SAM" id="Phobius"/>
    </source>
</evidence>
<proteinExistence type="predicted"/>